<proteinExistence type="predicted"/>
<dbReference type="Proteomes" id="UP000567795">
    <property type="component" value="Unassembled WGS sequence"/>
</dbReference>
<evidence type="ECO:0000313" key="1">
    <source>
        <dbReference type="EMBL" id="NYI05253.1"/>
    </source>
</evidence>
<gene>
    <name evidence="1" type="ORF">FHU37_002196</name>
</gene>
<name>A0A852ZS89_9ACTN</name>
<organism evidence="1 2">
    <name type="scientific">Allostreptomyces psammosilenae</name>
    <dbReference type="NCBI Taxonomy" id="1892865"/>
    <lineage>
        <taxon>Bacteria</taxon>
        <taxon>Bacillati</taxon>
        <taxon>Actinomycetota</taxon>
        <taxon>Actinomycetes</taxon>
        <taxon>Kitasatosporales</taxon>
        <taxon>Streptomycetaceae</taxon>
        <taxon>Allostreptomyces</taxon>
    </lineage>
</organism>
<dbReference type="AlphaFoldDB" id="A0A852ZS89"/>
<protein>
    <submittedName>
        <fullName evidence="1">Uncharacterized protein</fullName>
    </submittedName>
</protein>
<dbReference type="EMBL" id="JACBZD010000001">
    <property type="protein sequence ID" value="NYI05253.1"/>
    <property type="molecule type" value="Genomic_DNA"/>
</dbReference>
<dbReference type="RefSeq" id="WP_179814021.1">
    <property type="nucleotide sequence ID" value="NZ_JACBZD010000001.1"/>
</dbReference>
<comment type="caution">
    <text evidence="1">The sequence shown here is derived from an EMBL/GenBank/DDBJ whole genome shotgun (WGS) entry which is preliminary data.</text>
</comment>
<reference evidence="1 2" key="1">
    <citation type="submission" date="2020-07" db="EMBL/GenBank/DDBJ databases">
        <title>Sequencing the genomes of 1000 actinobacteria strains.</title>
        <authorList>
            <person name="Klenk H.-P."/>
        </authorList>
    </citation>
    <scope>NUCLEOTIDE SEQUENCE [LARGE SCALE GENOMIC DNA]</scope>
    <source>
        <strain evidence="1 2">DSM 42178</strain>
    </source>
</reference>
<keyword evidence="2" id="KW-1185">Reference proteome</keyword>
<sequence length="286" mass="30328">MIGITVDGVSLDTLAWGVRTRTGLHTTPGLRGSDTPVPGRHGALWRPDKFHEPAELTLSMWVAGCLPDGTVPSDEARLTLYRANLDALHRLFTTRQRLLDLRVDYGPPVGERQAFAQVTGKIEPEQLDPYTARFNVSLSVPGAFWQDAADSEYASPAGVTGGAELPLEVFAGATAPLDELVYVVSGPATNPRLTDAVTGQWVQLAAALADGEDWQVDARYWTSTTGPGLGFGTGGSNRAGVTTHGGPGTRLLELEPGEGGPVLRLSASGTGATTRVLVRGRRKYLS</sequence>
<accession>A0A852ZS89</accession>
<evidence type="ECO:0000313" key="2">
    <source>
        <dbReference type="Proteomes" id="UP000567795"/>
    </source>
</evidence>